<proteinExistence type="predicted"/>
<dbReference type="Proteomes" id="UP000427906">
    <property type="component" value="Chromosome"/>
</dbReference>
<reference evidence="1 2" key="1">
    <citation type="submission" date="2019-11" db="EMBL/GenBank/DDBJ databases">
        <title>Comparative genomics of hydrocarbon-degrading Desulfosarcina strains.</title>
        <authorList>
            <person name="Watanabe M."/>
            <person name="Kojima H."/>
            <person name="Fukui M."/>
        </authorList>
    </citation>
    <scope>NUCLEOTIDE SEQUENCE [LARGE SCALE GENOMIC DNA]</scope>
    <source>
        <strain evidence="1 2">PL12</strain>
    </source>
</reference>
<gene>
    <name evidence="1" type="ORF">DSCA_09640</name>
</gene>
<name>A0A5K7YL61_9BACT</name>
<dbReference type="EMBL" id="AP021874">
    <property type="protein sequence ID" value="BBO67034.1"/>
    <property type="molecule type" value="Genomic_DNA"/>
</dbReference>
<dbReference type="AlphaFoldDB" id="A0A5K7YL61"/>
<organism evidence="1 2">
    <name type="scientific">Desulfosarcina alkanivorans</name>
    <dbReference type="NCBI Taxonomy" id="571177"/>
    <lineage>
        <taxon>Bacteria</taxon>
        <taxon>Pseudomonadati</taxon>
        <taxon>Thermodesulfobacteriota</taxon>
        <taxon>Desulfobacteria</taxon>
        <taxon>Desulfobacterales</taxon>
        <taxon>Desulfosarcinaceae</taxon>
        <taxon>Desulfosarcina</taxon>
    </lineage>
</organism>
<keyword evidence="2" id="KW-1185">Reference proteome</keyword>
<evidence type="ECO:0000313" key="1">
    <source>
        <dbReference type="EMBL" id="BBO67034.1"/>
    </source>
</evidence>
<protein>
    <submittedName>
        <fullName evidence="1">Uncharacterized protein</fullName>
    </submittedName>
</protein>
<sequence>MSHKKSPKIPSPKLDFSGRKLKKEIGILGKKSIIIKKTTKPIWYNFIIDGPVKMWSDL</sequence>
<accession>A0A5K7YL61</accession>
<dbReference type="KEGG" id="dalk:DSCA_09640"/>
<evidence type="ECO:0000313" key="2">
    <source>
        <dbReference type="Proteomes" id="UP000427906"/>
    </source>
</evidence>